<keyword evidence="2" id="KW-0554">One-carbon metabolism</keyword>
<comment type="pathway">
    <text evidence="1">One-carbon metabolism; tetrahydrofolate interconversion.</text>
</comment>
<comment type="caution">
    <text evidence="11">The sequence shown here is derived from an EMBL/GenBank/DDBJ whole genome shotgun (WGS) entry which is preliminary data.</text>
</comment>
<protein>
    <recommendedName>
        <fullName evidence="13">Bifunctional protein FolD</fullName>
    </recommendedName>
</protein>
<dbReference type="InterPro" id="IPR046346">
    <property type="entry name" value="Aminoacid_DH-like_N_sf"/>
</dbReference>
<evidence type="ECO:0008006" key="13">
    <source>
        <dbReference type="Google" id="ProtNLM"/>
    </source>
</evidence>
<keyword evidence="3" id="KW-0658">Purine biosynthesis</keyword>
<feature type="domain" description="Tetrahydrofolate dehydrogenase/cyclohydrolase NAD(P)-binding" evidence="10">
    <location>
        <begin position="164"/>
        <end position="287"/>
    </location>
</feature>
<evidence type="ECO:0000256" key="6">
    <source>
        <dbReference type="ARBA" id="ARBA00023002"/>
    </source>
</evidence>
<dbReference type="AlphaFoldDB" id="A0A0G0G3E1"/>
<dbReference type="SUPFAM" id="SSF53223">
    <property type="entry name" value="Aminoacid dehydrogenase-like, N-terminal domain"/>
    <property type="match status" value="1"/>
</dbReference>
<dbReference type="GO" id="GO:0035999">
    <property type="term" value="P:tetrahydrofolate interconversion"/>
    <property type="evidence" value="ECO:0007669"/>
    <property type="project" value="TreeGrafter"/>
</dbReference>
<dbReference type="Gene3D" id="3.40.50.720">
    <property type="entry name" value="NAD(P)-binding Rossmann-like Domain"/>
    <property type="match status" value="1"/>
</dbReference>
<name>A0A0G0G3E1_9BACT</name>
<keyword evidence="7" id="KW-0486">Methionine biosynthesis</keyword>
<keyword evidence="7" id="KW-0028">Amino-acid biosynthesis</keyword>
<evidence type="ECO:0000313" key="12">
    <source>
        <dbReference type="Proteomes" id="UP000034536"/>
    </source>
</evidence>
<dbReference type="SUPFAM" id="SSF51735">
    <property type="entry name" value="NAD(P)-binding Rossmann-fold domains"/>
    <property type="match status" value="1"/>
</dbReference>
<dbReference type="InterPro" id="IPR020631">
    <property type="entry name" value="THF_DH/CycHdrlase_NAD-bd_dom"/>
</dbReference>
<dbReference type="Pfam" id="PF02882">
    <property type="entry name" value="THF_DHG_CYH_C"/>
    <property type="match status" value="1"/>
</dbReference>
<dbReference type="InterPro" id="IPR036291">
    <property type="entry name" value="NAD(P)-bd_dom_sf"/>
</dbReference>
<dbReference type="GO" id="GO:0009086">
    <property type="term" value="P:methionine biosynthetic process"/>
    <property type="evidence" value="ECO:0007669"/>
    <property type="project" value="UniProtKB-KW"/>
</dbReference>
<dbReference type="EMBL" id="LBQX01000027">
    <property type="protein sequence ID" value="KKP86282.1"/>
    <property type="molecule type" value="Genomic_DNA"/>
</dbReference>
<dbReference type="GO" id="GO:0005829">
    <property type="term" value="C:cytosol"/>
    <property type="evidence" value="ECO:0007669"/>
    <property type="project" value="TreeGrafter"/>
</dbReference>
<keyword evidence="5" id="KW-0521">NADP</keyword>
<dbReference type="PRINTS" id="PR00085">
    <property type="entry name" value="THFDHDRGNASE"/>
</dbReference>
<organism evidence="11 12">
    <name type="scientific">Candidatus Roizmanbacteria bacterium GW2011_GWA2_35_8</name>
    <dbReference type="NCBI Taxonomy" id="1618479"/>
    <lineage>
        <taxon>Bacteria</taxon>
        <taxon>Candidatus Roizmaniibacteriota</taxon>
    </lineage>
</organism>
<dbReference type="GO" id="GO:0006164">
    <property type="term" value="P:purine nucleotide biosynthetic process"/>
    <property type="evidence" value="ECO:0007669"/>
    <property type="project" value="UniProtKB-KW"/>
</dbReference>
<dbReference type="InterPro" id="IPR020630">
    <property type="entry name" value="THF_DH/CycHdrlase_cat_dom"/>
</dbReference>
<accession>A0A0G0G3E1</accession>
<evidence type="ECO:0000256" key="4">
    <source>
        <dbReference type="ARBA" id="ARBA00022801"/>
    </source>
</evidence>
<evidence type="ECO:0000256" key="3">
    <source>
        <dbReference type="ARBA" id="ARBA00022755"/>
    </source>
</evidence>
<proteinExistence type="predicted"/>
<keyword evidence="8" id="KW-0511">Multifunctional enzyme</keyword>
<dbReference type="GO" id="GO:0004477">
    <property type="term" value="F:methenyltetrahydrofolate cyclohydrolase activity"/>
    <property type="evidence" value="ECO:0007669"/>
    <property type="project" value="TreeGrafter"/>
</dbReference>
<evidence type="ECO:0000256" key="1">
    <source>
        <dbReference type="ARBA" id="ARBA00004777"/>
    </source>
</evidence>
<keyword evidence="6" id="KW-0560">Oxidoreductase</keyword>
<evidence type="ECO:0000256" key="7">
    <source>
        <dbReference type="ARBA" id="ARBA00023167"/>
    </source>
</evidence>
<evidence type="ECO:0000259" key="9">
    <source>
        <dbReference type="Pfam" id="PF00763"/>
    </source>
</evidence>
<reference evidence="11 12" key="1">
    <citation type="journal article" date="2015" name="Nature">
        <title>rRNA introns, odd ribosomes, and small enigmatic genomes across a large radiation of phyla.</title>
        <authorList>
            <person name="Brown C.T."/>
            <person name="Hug L.A."/>
            <person name="Thomas B.C."/>
            <person name="Sharon I."/>
            <person name="Castelle C.J."/>
            <person name="Singh A."/>
            <person name="Wilkins M.J."/>
            <person name="Williams K.H."/>
            <person name="Banfield J.F."/>
        </authorList>
    </citation>
    <scope>NUCLEOTIDE SEQUENCE [LARGE SCALE GENOMIC DNA]</scope>
</reference>
<evidence type="ECO:0000256" key="5">
    <source>
        <dbReference type="ARBA" id="ARBA00022857"/>
    </source>
</evidence>
<gene>
    <name evidence="11" type="ORF">UR89_C0027G0004</name>
</gene>
<dbReference type="InterPro" id="IPR000672">
    <property type="entry name" value="THF_DH/CycHdrlase"/>
</dbReference>
<dbReference type="Proteomes" id="UP000034536">
    <property type="component" value="Unassembled WGS sequence"/>
</dbReference>
<dbReference type="PANTHER" id="PTHR48099">
    <property type="entry name" value="C-1-TETRAHYDROFOLATE SYNTHASE, CYTOPLASMIC-RELATED"/>
    <property type="match status" value="1"/>
</dbReference>
<keyword evidence="4" id="KW-0378">Hydrolase</keyword>
<dbReference type="GO" id="GO:0004488">
    <property type="term" value="F:methylenetetrahydrofolate dehydrogenase (NADP+) activity"/>
    <property type="evidence" value="ECO:0007669"/>
    <property type="project" value="InterPro"/>
</dbReference>
<evidence type="ECO:0000259" key="10">
    <source>
        <dbReference type="Pfam" id="PF02882"/>
    </source>
</evidence>
<sequence length="288" mass="32322">MKISGLKIAEYLQKVLSHEVIKLGKKHPIKLVVFLAKETPDQLSFVKIKSQMAKKLKVGFELINFKRTPLFQKFAYLLKERANDISTTGVIIQQPLPQELSTDSIYNYIPQNKEIEGVKKKSPFYPAIGLSVLTTIKYIYGDQKLSPSLFIDIKKDRLFFKKLFKNKKVVLVGRGITGGKPIGKLLTEVKINYLSINSQTPDAQNYFKNADLIITAVGQKVLDATMLKPGVVLINVGLRKEGNRLKGDYDEDEIKDIASTYTTTPGGVGPIDVVYLYKNLIDAAKLQK</sequence>
<evidence type="ECO:0000313" key="11">
    <source>
        <dbReference type="EMBL" id="KKP86282.1"/>
    </source>
</evidence>
<dbReference type="Pfam" id="PF00763">
    <property type="entry name" value="THF_DHG_CYH"/>
    <property type="match status" value="1"/>
</dbReference>
<evidence type="ECO:0000256" key="8">
    <source>
        <dbReference type="ARBA" id="ARBA00023268"/>
    </source>
</evidence>
<feature type="domain" description="Tetrahydrofolate dehydrogenase/cyclohydrolase catalytic" evidence="9">
    <location>
        <begin position="3"/>
        <end position="116"/>
    </location>
</feature>
<dbReference type="PANTHER" id="PTHR48099:SF5">
    <property type="entry name" value="C-1-TETRAHYDROFOLATE SYNTHASE, CYTOPLASMIC"/>
    <property type="match status" value="1"/>
</dbReference>
<dbReference type="Gene3D" id="3.40.50.10860">
    <property type="entry name" value="Leucine Dehydrogenase, chain A, domain 1"/>
    <property type="match status" value="1"/>
</dbReference>
<evidence type="ECO:0000256" key="2">
    <source>
        <dbReference type="ARBA" id="ARBA00022563"/>
    </source>
</evidence>